<dbReference type="Proteomes" id="UP000239415">
    <property type="component" value="Unassembled WGS sequence"/>
</dbReference>
<comment type="caution">
    <text evidence="1">The sequence shown here is derived from an EMBL/GenBank/DDBJ whole genome shotgun (WGS) entry which is preliminary data.</text>
</comment>
<reference evidence="1 2" key="1">
    <citation type="submission" date="2018-03" db="EMBL/GenBank/DDBJ databases">
        <title>Genomic Encyclopedia of Archaeal and Bacterial Type Strains, Phase II (KMG-II): from individual species to whole genera.</title>
        <authorList>
            <person name="Goeker M."/>
        </authorList>
    </citation>
    <scope>NUCLEOTIDE SEQUENCE [LARGE SCALE GENOMIC DNA]</scope>
    <source>
        <strain evidence="1 2">DSM 43146</strain>
    </source>
</reference>
<accession>A0A2T0KIY6</accession>
<gene>
    <name evidence="1" type="ORF">CLV67_103240</name>
</gene>
<proteinExistence type="predicted"/>
<dbReference type="AlphaFoldDB" id="A0A2T0KIY6"/>
<evidence type="ECO:0000313" key="1">
    <source>
        <dbReference type="EMBL" id="PRX23492.1"/>
    </source>
</evidence>
<name>A0A2T0KIY6_9ACTN</name>
<dbReference type="EMBL" id="PVMZ01000003">
    <property type="protein sequence ID" value="PRX23492.1"/>
    <property type="molecule type" value="Genomic_DNA"/>
</dbReference>
<evidence type="ECO:0000313" key="2">
    <source>
        <dbReference type="Proteomes" id="UP000239415"/>
    </source>
</evidence>
<organism evidence="1 2">
    <name type="scientific">Actinoplanes italicus</name>
    <dbReference type="NCBI Taxonomy" id="113567"/>
    <lineage>
        <taxon>Bacteria</taxon>
        <taxon>Bacillati</taxon>
        <taxon>Actinomycetota</taxon>
        <taxon>Actinomycetes</taxon>
        <taxon>Micromonosporales</taxon>
        <taxon>Micromonosporaceae</taxon>
        <taxon>Actinoplanes</taxon>
    </lineage>
</organism>
<keyword evidence="2" id="KW-1185">Reference proteome</keyword>
<sequence length="47" mass="5229">MTLLAFFIALYAAVVATALWTGLGLCVRCGRVCPPWTDLCWRHTPHP</sequence>
<protein>
    <submittedName>
        <fullName evidence="1">Uncharacterized protein</fullName>
    </submittedName>
</protein>